<sequence length="177" mass="20053">MAALSFYDDDYEFAFRGHSYRFKERLFYDDKFSVRLPESFALMPDSVKEIYLPGSKPGQLLLTDDAGQFSFSLLRADDPVDAEILAKQVEICKLVLPKMAAGVHIYEASVLTGCYQQLAYFEYISDGLLERMYNCMFLTGVSGHMVWGTISFSYGNRKLKSLAKEIACSCHDLSIVE</sequence>
<protein>
    <recommendedName>
        <fullName evidence="3">DUF1795 domain-containing protein</fullName>
    </recommendedName>
</protein>
<dbReference type="OrthoDB" id="1664688at2"/>
<dbReference type="RefSeq" id="WP_074571655.1">
    <property type="nucleotide sequence ID" value="NZ_FNJQ01000006.1"/>
</dbReference>
<gene>
    <name evidence="1" type="ORF">SAMN05216366_10624</name>
</gene>
<evidence type="ECO:0000313" key="1">
    <source>
        <dbReference type="EMBL" id="SDP08858.1"/>
    </source>
</evidence>
<organism evidence="1 2">
    <name type="scientific">Selenomonas ruminantium</name>
    <dbReference type="NCBI Taxonomy" id="971"/>
    <lineage>
        <taxon>Bacteria</taxon>
        <taxon>Bacillati</taxon>
        <taxon>Bacillota</taxon>
        <taxon>Negativicutes</taxon>
        <taxon>Selenomonadales</taxon>
        <taxon>Selenomonadaceae</taxon>
        <taxon>Selenomonas</taxon>
    </lineage>
</organism>
<dbReference type="EMBL" id="FNJQ01000006">
    <property type="protein sequence ID" value="SDP08858.1"/>
    <property type="molecule type" value="Genomic_DNA"/>
</dbReference>
<dbReference type="Proteomes" id="UP000182412">
    <property type="component" value="Unassembled WGS sequence"/>
</dbReference>
<name>A0A1H0PWJ8_SELRU</name>
<proteinExistence type="predicted"/>
<accession>A0A1H0PWJ8</accession>
<evidence type="ECO:0008006" key="3">
    <source>
        <dbReference type="Google" id="ProtNLM"/>
    </source>
</evidence>
<evidence type="ECO:0000313" key="2">
    <source>
        <dbReference type="Proteomes" id="UP000182412"/>
    </source>
</evidence>
<reference evidence="1 2" key="1">
    <citation type="submission" date="2016-10" db="EMBL/GenBank/DDBJ databases">
        <authorList>
            <person name="de Groot N.N."/>
        </authorList>
    </citation>
    <scope>NUCLEOTIDE SEQUENCE [LARGE SCALE GENOMIC DNA]</scope>
    <source>
        <strain evidence="1 2">S137</strain>
    </source>
</reference>
<dbReference type="AlphaFoldDB" id="A0A1H0PWJ8"/>